<reference evidence="12 13" key="1">
    <citation type="submission" date="2024-01" db="EMBL/GenBank/DDBJ databases">
        <title>Comparative genomics of Cryptococcus and Kwoniella reveals pathogenesis evolution and contrasting modes of karyotype evolution via chromosome fusion or intercentromeric recombination.</title>
        <authorList>
            <person name="Coelho M.A."/>
            <person name="David-Palma M."/>
            <person name="Shea T."/>
            <person name="Bowers K."/>
            <person name="McGinley-Smith S."/>
            <person name="Mohammad A.W."/>
            <person name="Gnirke A."/>
            <person name="Yurkov A.M."/>
            <person name="Nowrousian M."/>
            <person name="Sun S."/>
            <person name="Cuomo C.A."/>
            <person name="Heitman J."/>
        </authorList>
    </citation>
    <scope>NUCLEOTIDE SEQUENCE [LARGE SCALE GENOMIC DNA]</scope>
    <source>
        <strain evidence="12">CBS 11374</strain>
    </source>
</reference>
<dbReference type="PRINTS" id="PR00619">
    <property type="entry name" value="GATAZNFINGER"/>
</dbReference>
<feature type="compositionally biased region" description="Polar residues" evidence="10">
    <location>
        <begin position="288"/>
        <end position="301"/>
    </location>
</feature>
<keyword evidence="4" id="KW-0862">Zinc</keyword>
<feature type="compositionally biased region" description="Polar residues" evidence="10">
    <location>
        <begin position="1069"/>
        <end position="1085"/>
    </location>
</feature>
<sequence length="1362" mass="143411">MDKLPWRTSSGGKKGPFTVDSGGGVQHHVKSKSQRLPDRPPSASSSRHSNPSTPAMSPVVPINRTGSFAYPSQPYPSFPQVSTSAGHHSREGSFHYNNGQSSISTTPTPLTPIDTITGLSASAGQGAVSFGSQPLSSSLGPSPVGPSSVGPSSYGSQHGRSYSKRTHQSPLSTTPLDPPPSAWTNLANNNIPQNPPSFDWSNLPNPSSWLSQENIQPATIDENAVDPGIFDTLAELVQQSQEKAAAGTSYDLSGSFSYGASPSSSFPSISSAPTHNTSLLSRRLQNQQDNNTANPNGNDIYSSVPPPSGSYTDSISSLTGYATPGSYGNFNFSQVNQTQQQQQQQQPQRQNSGTAPSTPWPLPDRLGGYNETPVTTPGGSDFGGFNSPVEPLAGSHHSGRFPTIAPRRKEAPQNPGPSYSNNASSLPPSQYASRAGSEAPQASNNISLDTLPPLPAGLSIEHLAQYGSAGLEMAIRMGMGIGMGLGTQPQQESNAGSVPSWPSVPPVDASTPNYFHNVSSPETSSSQKGKNVSIVDDILNDDFLHTRAPTTPLPTPPLSTYASHPVTRRPSQSDVTSPTLPEVGSPEQMAKKDPLATQVWKAYARAREVLPNGQRMENLTWRMMHLTLKKKEEEAAAAAAKEKHDREEQERLAREYLEAEESRDALPSVPLEAERGRQKGKSRIVGFAGASGDPSPSPDGMDIDWRAASRSRSRMAMDIDWRASSRSRSRSAMPFRQNPFSEHHAHQLLASGGTPTAEMGLHMPAQNGNEWSASARKAPDLPGPRSAGSSLSRSHPSKSSRMADQMPPVHEGIVDIQDPSKFPHPLDMLANSAPPNGVISLDEIHAALAAGLSPTRDRQPNLPGINGPGLYSETEENFHPQYGYLPRRVRKTSFDHTVQSRDGEDDDETSTSPTSLSNPRKRQAEASPRDGKTVPLPEGDTGFPSSDFTFSFPQSYDNFFDLGAASSSTSVQGETENPLLQGITAEELIEWANSQPLTGDHSLFGSPSAFGLEPGMSLPPMPQQTGDNPFDFQQLMHLYLNANSAASPFTHINPSQVLGAIQNQLTNEASPNAISPQSGAPTPANNVIKPLPKAVGGKAVQEANQDRSMPPPPARSNSSPNLQTLRIPSQGQGGGSAKGHAKHSSLSGSAPTGKTLKSSKKGNNSSTTSLAASLDDDEPESGPGSIINTGENPTMCTNCQTTNTPLWRRDPEGQPLCNACGLFYKLHGVVRPLSLKTDVIKKRNRAGPGPKGESGGSRKNSVSGPSTSTKATGGSNSTNKKSNPNSPSSNGTSSAAGVGGGGNSGGGGKKARRASDAPSTSNSQSGTTNGNSNGNVLGTSLSNNPSPLGTSMTSLLSMSSTG</sequence>
<feature type="compositionally biased region" description="Polar residues" evidence="10">
    <location>
        <begin position="1257"/>
        <end position="1271"/>
    </location>
</feature>
<dbReference type="PANTHER" id="PTHR10071:SF281">
    <property type="entry name" value="BOX A-BINDING FACTOR-RELATED"/>
    <property type="match status" value="1"/>
</dbReference>
<feature type="region of interest" description="Disordered" evidence="10">
    <location>
        <begin position="656"/>
        <end position="703"/>
    </location>
</feature>
<dbReference type="GeneID" id="87955337"/>
<feature type="region of interest" description="Disordered" evidence="10">
    <location>
        <begin position="1069"/>
        <end position="1194"/>
    </location>
</feature>
<feature type="compositionally biased region" description="Polar residues" evidence="10">
    <location>
        <begin position="309"/>
        <end position="333"/>
    </location>
</feature>
<evidence type="ECO:0000313" key="12">
    <source>
        <dbReference type="EMBL" id="WRT66253.1"/>
    </source>
</evidence>
<dbReference type="PROSITE" id="PS50114">
    <property type="entry name" value="GATA_ZN_FINGER_2"/>
    <property type="match status" value="1"/>
</dbReference>
<dbReference type="Pfam" id="PF08550">
    <property type="entry name" value="GATA_AreA"/>
    <property type="match status" value="1"/>
</dbReference>
<feature type="region of interest" description="Disordered" evidence="10">
    <location>
        <begin position="1"/>
        <end position="211"/>
    </location>
</feature>
<keyword evidence="7" id="KW-0539">Nucleus</keyword>
<evidence type="ECO:0000256" key="4">
    <source>
        <dbReference type="ARBA" id="ARBA00022833"/>
    </source>
</evidence>
<feature type="compositionally biased region" description="Basic and acidic residues" evidence="10">
    <location>
        <begin position="922"/>
        <end position="932"/>
    </location>
</feature>
<feature type="region of interest" description="Disordered" evidence="10">
    <location>
        <begin position="895"/>
        <end position="945"/>
    </location>
</feature>
<keyword evidence="5" id="KW-0805">Transcription regulation</keyword>
<dbReference type="InterPro" id="IPR039355">
    <property type="entry name" value="Transcription_factor_GATA"/>
</dbReference>
<evidence type="ECO:0000259" key="11">
    <source>
        <dbReference type="PROSITE" id="PS50114"/>
    </source>
</evidence>
<feature type="compositionally biased region" description="Polar residues" evidence="10">
    <location>
        <begin position="199"/>
        <end position="211"/>
    </location>
</feature>
<feature type="compositionally biased region" description="Low complexity" evidence="10">
    <location>
        <begin position="1152"/>
        <end position="1170"/>
    </location>
</feature>
<evidence type="ECO:0000256" key="2">
    <source>
        <dbReference type="ARBA" id="ARBA00022723"/>
    </source>
</evidence>
<feature type="compositionally biased region" description="Gly residues" evidence="10">
    <location>
        <begin position="1297"/>
        <end position="1308"/>
    </location>
</feature>
<dbReference type="InterPro" id="IPR000679">
    <property type="entry name" value="Znf_GATA"/>
</dbReference>
<keyword evidence="9" id="KW-0175">Coiled coil</keyword>
<evidence type="ECO:0000256" key="3">
    <source>
        <dbReference type="ARBA" id="ARBA00022771"/>
    </source>
</evidence>
<comment type="subcellular location">
    <subcellularLocation>
        <location evidence="1">Nucleus</location>
    </subcellularLocation>
</comment>
<feature type="compositionally biased region" description="Low complexity" evidence="10">
    <location>
        <begin position="131"/>
        <end position="157"/>
    </location>
</feature>
<feature type="region of interest" description="Disordered" evidence="10">
    <location>
        <begin position="485"/>
        <end position="512"/>
    </location>
</feature>
<feature type="compositionally biased region" description="Low complexity" evidence="10">
    <location>
        <begin position="41"/>
        <end position="54"/>
    </location>
</feature>
<feature type="domain" description="GATA-type" evidence="11">
    <location>
        <begin position="1196"/>
        <end position="1243"/>
    </location>
</feature>
<feature type="region of interest" description="Disordered" evidence="10">
    <location>
        <begin position="852"/>
        <end position="873"/>
    </location>
</feature>
<feature type="region of interest" description="Disordered" evidence="10">
    <location>
        <begin position="1240"/>
        <end position="1362"/>
    </location>
</feature>
<evidence type="ECO:0000256" key="7">
    <source>
        <dbReference type="ARBA" id="ARBA00023242"/>
    </source>
</evidence>
<feature type="compositionally biased region" description="Low complexity" evidence="10">
    <location>
        <begin position="1319"/>
        <end position="1362"/>
    </location>
</feature>
<feature type="compositionally biased region" description="Polar residues" evidence="10">
    <location>
        <begin position="416"/>
        <end position="432"/>
    </location>
</feature>
<organism evidence="12 13">
    <name type="scientific">Kwoniella shivajii</name>
    <dbReference type="NCBI Taxonomy" id="564305"/>
    <lineage>
        <taxon>Eukaryota</taxon>
        <taxon>Fungi</taxon>
        <taxon>Dikarya</taxon>
        <taxon>Basidiomycota</taxon>
        <taxon>Agaricomycotina</taxon>
        <taxon>Tremellomycetes</taxon>
        <taxon>Tremellales</taxon>
        <taxon>Cryptococcaceae</taxon>
        <taxon>Kwoniella</taxon>
    </lineage>
</organism>
<proteinExistence type="predicted"/>
<dbReference type="EMBL" id="CP141884">
    <property type="protein sequence ID" value="WRT66253.1"/>
    <property type="molecule type" value="Genomic_DNA"/>
</dbReference>
<feature type="compositionally biased region" description="Polar residues" evidence="10">
    <location>
        <begin position="487"/>
        <end position="496"/>
    </location>
</feature>
<dbReference type="PANTHER" id="PTHR10071">
    <property type="entry name" value="TRANSCRIPTION FACTOR GATA FAMILY MEMBER"/>
    <property type="match status" value="1"/>
</dbReference>
<evidence type="ECO:0000256" key="6">
    <source>
        <dbReference type="ARBA" id="ARBA00023163"/>
    </source>
</evidence>
<accession>A0ABZ1CXF9</accession>
<feature type="coiled-coil region" evidence="9">
    <location>
        <begin position="623"/>
        <end position="650"/>
    </location>
</feature>
<dbReference type="InterPro" id="IPR013860">
    <property type="entry name" value="AreA_GATA"/>
</dbReference>
<dbReference type="RefSeq" id="XP_062790993.1">
    <property type="nucleotide sequence ID" value="XM_062934942.1"/>
</dbReference>
<dbReference type="PROSITE" id="PS00344">
    <property type="entry name" value="GATA_ZN_FINGER_1"/>
    <property type="match status" value="1"/>
</dbReference>
<keyword evidence="2" id="KW-0479">Metal-binding</keyword>
<dbReference type="Pfam" id="PF00320">
    <property type="entry name" value="GATA"/>
    <property type="match status" value="1"/>
</dbReference>
<evidence type="ECO:0000256" key="5">
    <source>
        <dbReference type="ARBA" id="ARBA00023015"/>
    </source>
</evidence>
<feature type="region of interest" description="Disordered" evidence="10">
    <location>
        <begin position="545"/>
        <end position="593"/>
    </location>
</feature>
<feature type="compositionally biased region" description="Low complexity" evidence="10">
    <location>
        <begin position="789"/>
        <end position="800"/>
    </location>
</feature>
<keyword evidence="13" id="KW-1185">Reference proteome</keyword>
<dbReference type="SUPFAM" id="SSF57716">
    <property type="entry name" value="Glucocorticoid receptor-like (DNA-binding domain)"/>
    <property type="match status" value="1"/>
</dbReference>
<dbReference type="Proteomes" id="UP001329825">
    <property type="component" value="Chromosome 4"/>
</dbReference>
<evidence type="ECO:0000256" key="10">
    <source>
        <dbReference type="SAM" id="MobiDB-lite"/>
    </source>
</evidence>
<protein>
    <recommendedName>
        <fullName evidence="11">GATA-type domain-containing protein</fullName>
    </recommendedName>
</protein>
<evidence type="ECO:0000256" key="9">
    <source>
        <dbReference type="SAM" id="Coils"/>
    </source>
</evidence>
<feature type="compositionally biased region" description="Low complexity" evidence="10">
    <location>
        <begin position="101"/>
        <end position="117"/>
    </location>
</feature>
<evidence type="ECO:0000256" key="8">
    <source>
        <dbReference type="PROSITE-ProRule" id="PRU00094"/>
    </source>
</evidence>
<dbReference type="Gene3D" id="3.30.50.10">
    <property type="entry name" value="Erythroid Transcription Factor GATA-1, subunit A"/>
    <property type="match status" value="1"/>
</dbReference>
<evidence type="ECO:0000313" key="13">
    <source>
        <dbReference type="Proteomes" id="UP001329825"/>
    </source>
</evidence>
<keyword evidence="3 8" id="KW-0863">Zinc-finger</keyword>
<gene>
    <name evidence="12" type="ORF">IL334_003206</name>
</gene>
<evidence type="ECO:0000256" key="1">
    <source>
        <dbReference type="ARBA" id="ARBA00004123"/>
    </source>
</evidence>
<feature type="compositionally biased region" description="Low complexity" evidence="10">
    <location>
        <begin position="1272"/>
        <end position="1296"/>
    </location>
</feature>
<dbReference type="InterPro" id="IPR013088">
    <property type="entry name" value="Znf_NHR/GATA"/>
</dbReference>
<dbReference type="CDD" id="cd00202">
    <property type="entry name" value="ZnF_GATA"/>
    <property type="match status" value="1"/>
</dbReference>
<feature type="compositionally biased region" description="Polar residues" evidence="10">
    <location>
        <begin position="569"/>
        <end position="579"/>
    </location>
</feature>
<feature type="compositionally biased region" description="Polar residues" evidence="10">
    <location>
        <begin position="182"/>
        <end position="192"/>
    </location>
</feature>
<dbReference type="SMART" id="SM00401">
    <property type="entry name" value="ZnF_GATA"/>
    <property type="match status" value="1"/>
</dbReference>
<feature type="compositionally biased region" description="Low complexity" evidence="10">
    <location>
        <begin position="334"/>
        <end position="350"/>
    </location>
</feature>
<feature type="region of interest" description="Disordered" evidence="10">
    <location>
        <begin position="288"/>
        <end position="448"/>
    </location>
</feature>
<name>A0ABZ1CXF9_9TREE</name>
<keyword evidence="6" id="KW-0804">Transcription</keyword>
<feature type="region of interest" description="Disordered" evidence="10">
    <location>
        <begin position="752"/>
        <end position="805"/>
    </location>
</feature>